<dbReference type="PANTHER" id="PTHR36840">
    <property type="entry name" value="BLL5714 PROTEIN"/>
    <property type="match status" value="1"/>
</dbReference>
<feature type="transmembrane region" description="Helical" evidence="1">
    <location>
        <begin position="78"/>
        <end position="97"/>
    </location>
</feature>
<keyword evidence="1" id="KW-0812">Transmembrane</keyword>
<feature type="transmembrane region" description="Helical" evidence="1">
    <location>
        <begin position="21"/>
        <end position="39"/>
    </location>
</feature>
<feature type="transmembrane region" description="Helical" evidence="1">
    <location>
        <begin position="45"/>
        <end position="66"/>
    </location>
</feature>
<feature type="transmembrane region" description="Helical" evidence="1">
    <location>
        <begin position="304"/>
        <end position="324"/>
    </location>
</feature>
<dbReference type="Pfam" id="PF06772">
    <property type="entry name" value="LtrA"/>
    <property type="match status" value="1"/>
</dbReference>
<feature type="transmembrane region" description="Helical" evidence="1">
    <location>
        <begin position="336"/>
        <end position="354"/>
    </location>
</feature>
<feature type="transmembrane region" description="Helical" evidence="1">
    <location>
        <begin position="203"/>
        <end position="223"/>
    </location>
</feature>
<feature type="transmembrane region" description="Helical" evidence="1">
    <location>
        <begin position="134"/>
        <end position="155"/>
    </location>
</feature>
<proteinExistence type="predicted"/>
<gene>
    <name evidence="2" type="ORF">GCM10010412_022450</name>
</gene>
<dbReference type="PANTHER" id="PTHR36840:SF1">
    <property type="entry name" value="BLL5714 PROTEIN"/>
    <property type="match status" value="1"/>
</dbReference>
<feature type="transmembrane region" description="Helical" evidence="1">
    <location>
        <begin position="161"/>
        <end position="182"/>
    </location>
</feature>
<comment type="caution">
    <text evidence="2">The sequence shown here is derived from an EMBL/GenBank/DDBJ whole genome shotgun (WGS) entry which is preliminary data.</text>
</comment>
<keyword evidence="3" id="KW-1185">Reference proteome</keyword>
<dbReference type="InterPro" id="IPR010640">
    <property type="entry name" value="Low_temperature_requirement_A"/>
</dbReference>
<evidence type="ECO:0000313" key="2">
    <source>
        <dbReference type="EMBL" id="GAA2653945.1"/>
    </source>
</evidence>
<organism evidence="2 3">
    <name type="scientific">Nonomuraea recticatena</name>
    <dbReference type="NCBI Taxonomy" id="46178"/>
    <lineage>
        <taxon>Bacteria</taxon>
        <taxon>Bacillati</taxon>
        <taxon>Actinomycetota</taxon>
        <taxon>Actinomycetes</taxon>
        <taxon>Streptosporangiales</taxon>
        <taxon>Streptosporangiaceae</taxon>
        <taxon>Nonomuraea</taxon>
    </lineage>
</organism>
<keyword evidence="1" id="KW-1133">Transmembrane helix</keyword>
<evidence type="ECO:0000256" key="1">
    <source>
        <dbReference type="SAM" id="Phobius"/>
    </source>
</evidence>
<feature type="transmembrane region" description="Helical" evidence="1">
    <location>
        <begin position="229"/>
        <end position="249"/>
    </location>
</feature>
<dbReference type="RefSeq" id="WP_346145620.1">
    <property type="nucleotide sequence ID" value="NZ_BAAATE010000004.1"/>
</dbReference>
<name>A0ABN3RJE0_9ACTN</name>
<protein>
    <submittedName>
        <fullName evidence="2">Low temperature requirement protein A</fullName>
    </submittedName>
</protein>
<sequence length="386" mass="40981">MAIEILRSRSNVGGRVAPIELFFDLVYVFAITQLSHLLLKHLDLQGVGLTLILALAVWWAWMYTAWSTNYLQPDHPGMRFTLVGVMVGGLVMAAALPDAFGEHALWFAGGYVMIQVGRTIAVTVLSRGTALQAVFIRVLVWLLLSAVLWIAGALVGGTAQVLLWLAALAVEYAAPAIGYPTPFMPRSVTTDWTIDGSHMAERCQLFVIIALGESVLVTGATLAGHDFNAGAVAAFVVSFLGSVALWWVYFDRTAEAAAEAIADSDDPGRLGRSAYTYIHIPMVLGIIVSAVGDELVIAHPGGHTSLATALTVLGGPALFLVGHAMFKRAVFGYVPVNRVAAVAALAALGLLALVAPPLVISTAGMLVVWAVAIWDSVLFRRLQVAA</sequence>
<reference evidence="2 3" key="1">
    <citation type="journal article" date="2019" name="Int. J. Syst. Evol. Microbiol.">
        <title>The Global Catalogue of Microorganisms (GCM) 10K type strain sequencing project: providing services to taxonomists for standard genome sequencing and annotation.</title>
        <authorList>
            <consortium name="The Broad Institute Genomics Platform"/>
            <consortium name="The Broad Institute Genome Sequencing Center for Infectious Disease"/>
            <person name="Wu L."/>
            <person name="Ma J."/>
        </authorList>
    </citation>
    <scope>NUCLEOTIDE SEQUENCE [LARGE SCALE GENOMIC DNA]</scope>
    <source>
        <strain evidence="2 3">JCM 6835</strain>
    </source>
</reference>
<accession>A0ABN3RJE0</accession>
<dbReference type="EMBL" id="BAAATE010000004">
    <property type="protein sequence ID" value="GAA2653945.1"/>
    <property type="molecule type" value="Genomic_DNA"/>
</dbReference>
<feature type="transmembrane region" description="Helical" evidence="1">
    <location>
        <begin position="274"/>
        <end position="292"/>
    </location>
</feature>
<dbReference type="Proteomes" id="UP001501666">
    <property type="component" value="Unassembled WGS sequence"/>
</dbReference>
<keyword evidence="1" id="KW-0472">Membrane</keyword>
<feature type="transmembrane region" description="Helical" evidence="1">
    <location>
        <begin position="103"/>
        <end position="125"/>
    </location>
</feature>
<evidence type="ECO:0000313" key="3">
    <source>
        <dbReference type="Proteomes" id="UP001501666"/>
    </source>
</evidence>